<dbReference type="FunFam" id="1.10.287.130:FF:000002">
    <property type="entry name" value="Two-component osmosensing histidine kinase"/>
    <property type="match status" value="1"/>
</dbReference>
<evidence type="ECO:0000313" key="15">
    <source>
        <dbReference type="EMBL" id="GGF06892.1"/>
    </source>
</evidence>
<dbReference type="PANTHER" id="PTHR45339:SF1">
    <property type="entry name" value="HYBRID SIGNAL TRANSDUCTION HISTIDINE KINASE J"/>
    <property type="match status" value="1"/>
</dbReference>
<dbReference type="PROSITE" id="PS50112">
    <property type="entry name" value="PAS"/>
    <property type="match status" value="1"/>
</dbReference>
<dbReference type="InterPro" id="IPR000014">
    <property type="entry name" value="PAS"/>
</dbReference>
<dbReference type="SUPFAM" id="SSF52172">
    <property type="entry name" value="CheY-like"/>
    <property type="match status" value="1"/>
</dbReference>
<dbReference type="GO" id="GO:0000155">
    <property type="term" value="F:phosphorelay sensor kinase activity"/>
    <property type="evidence" value="ECO:0007669"/>
    <property type="project" value="InterPro"/>
</dbReference>
<evidence type="ECO:0000256" key="10">
    <source>
        <dbReference type="ARBA" id="ARBA00068150"/>
    </source>
</evidence>
<dbReference type="Pfam" id="PF02518">
    <property type="entry name" value="HATPase_c"/>
    <property type="match status" value="1"/>
</dbReference>
<accession>A0A8J2YR13</accession>
<keyword evidence="7" id="KW-0067">ATP-binding</keyword>
<evidence type="ECO:0000256" key="5">
    <source>
        <dbReference type="ARBA" id="ARBA00022741"/>
    </source>
</evidence>
<dbReference type="FunFam" id="3.30.565.10:FF:000010">
    <property type="entry name" value="Sensor histidine kinase RcsC"/>
    <property type="match status" value="1"/>
</dbReference>
<dbReference type="Gene3D" id="3.30.565.10">
    <property type="entry name" value="Histidine kinase-like ATPase, C-terminal domain"/>
    <property type="match status" value="1"/>
</dbReference>
<evidence type="ECO:0000256" key="9">
    <source>
        <dbReference type="ARBA" id="ARBA00064003"/>
    </source>
</evidence>
<comment type="caution">
    <text evidence="15">The sequence shown here is derived from an EMBL/GenBank/DDBJ whole genome shotgun (WGS) entry which is preliminary data.</text>
</comment>
<dbReference type="PRINTS" id="PR00344">
    <property type="entry name" value="BCTRLSENSOR"/>
</dbReference>
<dbReference type="PROSITE" id="PS50109">
    <property type="entry name" value="HIS_KIN"/>
    <property type="match status" value="1"/>
</dbReference>
<dbReference type="Pfam" id="PF12860">
    <property type="entry name" value="PAS_7"/>
    <property type="match status" value="2"/>
</dbReference>
<dbReference type="InterPro" id="IPR005467">
    <property type="entry name" value="His_kinase_dom"/>
</dbReference>
<sequence length="663" mass="73211">MDPKWAPYGFMAELLDSLNIAVCLFDDDDRTVLWNRKFLRLFPEHDGAVHEGEPYGANLHRFYRQRLSAEELPHIEQYVQDGIARHRAQTRPFVFEHRGQWVRVASQPVPGGGRIRVWTQIDAPGVNTVAAHALSGSSDSAILENVADGVMVLDAADRIVQVNEQALRLYGLPSRDDVVGRRYEEVLAAVWLSQSPYQSPQRSDEHWSRMLAEHRRFAGAPFEVQLPRDRWLRVIEQRNQDGTAYSTHIDISELKRQQRTVTLAKEAADRSNAAKSAFLAMMSHEIRTPMNGIIGMNHLLLDSPLDDRQRFYAETIGKSAETLLGIIDDVLDVSKLEAGKLSLETIPFDLDELVDQAIRLMAPKAHERGLSLARAAAPGASTFGRVLGDPTRVRQVLLNLVSNAVKFTETGEVTVTVAVEAPGRIRIEVADTGIGLDPTAIERLFARFEQADGTIARRFGGTGLGLHISRQLVEMMGGRIGAEPRPGGGSRFWFSLPLPAIPDEAVLEEADAGATLEESGVVAPAQRDGRVLVVEDNIINRMVVEEILSQAGFTVETAASGQAAIDLIAARLPESAQNPDLRLPDLVLMDVQMPGMDGLETTRRIRALSTATLALPIVALTANAMEGDRRQCLAAGMVDYIAKPFEPKRLIRTVDRRIRRQVS</sequence>
<evidence type="ECO:0000256" key="1">
    <source>
        <dbReference type="ARBA" id="ARBA00000085"/>
    </source>
</evidence>
<dbReference type="CDD" id="cd00082">
    <property type="entry name" value="HisKA"/>
    <property type="match status" value="1"/>
</dbReference>
<dbReference type="CDD" id="cd17546">
    <property type="entry name" value="REC_hyHK_CKI1_RcsC-like"/>
    <property type="match status" value="1"/>
</dbReference>
<gene>
    <name evidence="15" type="ORF">GCM10011611_10470</name>
</gene>
<evidence type="ECO:0000256" key="11">
    <source>
        <dbReference type="PROSITE-ProRule" id="PRU00169"/>
    </source>
</evidence>
<name>A0A8J2YR13_9PROT</name>
<dbReference type="InterPro" id="IPR011006">
    <property type="entry name" value="CheY-like_superfamily"/>
</dbReference>
<feature type="modified residue" description="4-aspartylphosphate" evidence="11">
    <location>
        <position position="590"/>
    </location>
</feature>
<dbReference type="SMART" id="SM00388">
    <property type="entry name" value="HisKA"/>
    <property type="match status" value="1"/>
</dbReference>
<dbReference type="CDD" id="cd16922">
    <property type="entry name" value="HATPase_EvgS-ArcB-TorS-like"/>
    <property type="match status" value="1"/>
</dbReference>
<dbReference type="InterPro" id="IPR035965">
    <property type="entry name" value="PAS-like_dom_sf"/>
</dbReference>
<evidence type="ECO:0000259" key="13">
    <source>
        <dbReference type="PROSITE" id="PS50110"/>
    </source>
</evidence>
<dbReference type="Gene3D" id="3.30.450.20">
    <property type="entry name" value="PAS domain"/>
    <property type="match status" value="2"/>
</dbReference>
<keyword evidence="8" id="KW-0902">Two-component regulatory system</keyword>
<evidence type="ECO:0000313" key="16">
    <source>
        <dbReference type="Proteomes" id="UP000646365"/>
    </source>
</evidence>
<dbReference type="Proteomes" id="UP000646365">
    <property type="component" value="Unassembled WGS sequence"/>
</dbReference>
<keyword evidence="4" id="KW-0808">Transferase</keyword>
<reference evidence="15" key="1">
    <citation type="journal article" date="2014" name="Int. J. Syst. Evol. Microbiol.">
        <title>Complete genome sequence of Corynebacterium casei LMG S-19264T (=DSM 44701T), isolated from a smear-ripened cheese.</title>
        <authorList>
            <consortium name="US DOE Joint Genome Institute (JGI-PGF)"/>
            <person name="Walter F."/>
            <person name="Albersmeier A."/>
            <person name="Kalinowski J."/>
            <person name="Ruckert C."/>
        </authorList>
    </citation>
    <scope>NUCLEOTIDE SEQUENCE</scope>
    <source>
        <strain evidence="15">CGMCC 1.15725</strain>
    </source>
</reference>
<evidence type="ECO:0000256" key="8">
    <source>
        <dbReference type="ARBA" id="ARBA00023012"/>
    </source>
</evidence>
<evidence type="ECO:0000259" key="14">
    <source>
        <dbReference type="PROSITE" id="PS50112"/>
    </source>
</evidence>
<dbReference type="SMART" id="SM00387">
    <property type="entry name" value="HATPase_c"/>
    <property type="match status" value="1"/>
</dbReference>
<dbReference type="Gene3D" id="3.40.50.2300">
    <property type="match status" value="1"/>
</dbReference>
<dbReference type="NCBIfam" id="TIGR00229">
    <property type="entry name" value="sensory_box"/>
    <property type="match status" value="1"/>
</dbReference>
<dbReference type="Pfam" id="PF00072">
    <property type="entry name" value="Response_reg"/>
    <property type="match status" value="1"/>
</dbReference>
<evidence type="ECO:0000256" key="4">
    <source>
        <dbReference type="ARBA" id="ARBA00022679"/>
    </source>
</evidence>
<dbReference type="InterPro" id="IPR004358">
    <property type="entry name" value="Sig_transdc_His_kin-like_C"/>
</dbReference>
<reference evidence="15" key="2">
    <citation type="submission" date="2020-09" db="EMBL/GenBank/DDBJ databases">
        <authorList>
            <person name="Sun Q."/>
            <person name="Zhou Y."/>
        </authorList>
    </citation>
    <scope>NUCLEOTIDE SEQUENCE</scope>
    <source>
        <strain evidence="15">CGMCC 1.15725</strain>
    </source>
</reference>
<evidence type="ECO:0000256" key="2">
    <source>
        <dbReference type="ARBA" id="ARBA00012438"/>
    </source>
</evidence>
<dbReference type="EC" id="2.7.13.3" evidence="2"/>
<evidence type="ECO:0000259" key="12">
    <source>
        <dbReference type="PROSITE" id="PS50109"/>
    </source>
</evidence>
<evidence type="ECO:0000256" key="6">
    <source>
        <dbReference type="ARBA" id="ARBA00022777"/>
    </source>
</evidence>
<dbReference type="SUPFAM" id="SSF55785">
    <property type="entry name" value="PYP-like sensor domain (PAS domain)"/>
    <property type="match status" value="2"/>
</dbReference>
<feature type="domain" description="Histidine kinase" evidence="12">
    <location>
        <begin position="281"/>
        <end position="500"/>
    </location>
</feature>
<protein>
    <recommendedName>
        <fullName evidence="10">Sensory/regulatory protein RpfC</fullName>
        <ecNumber evidence="2">2.7.13.3</ecNumber>
    </recommendedName>
</protein>
<proteinExistence type="predicted"/>
<dbReference type="GO" id="GO:0005524">
    <property type="term" value="F:ATP binding"/>
    <property type="evidence" value="ECO:0007669"/>
    <property type="project" value="UniProtKB-KW"/>
</dbReference>
<organism evidence="15 16">
    <name type="scientific">Aliidongia dinghuensis</name>
    <dbReference type="NCBI Taxonomy" id="1867774"/>
    <lineage>
        <taxon>Bacteria</taxon>
        <taxon>Pseudomonadati</taxon>
        <taxon>Pseudomonadota</taxon>
        <taxon>Alphaproteobacteria</taxon>
        <taxon>Rhodospirillales</taxon>
        <taxon>Dongiaceae</taxon>
        <taxon>Aliidongia</taxon>
    </lineage>
</organism>
<dbReference type="InterPro" id="IPR036097">
    <property type="entry name" value="HisK_dim/P_sf"/>
</dbReference>
<dbReference type="PROSITE" id="PS50110">
    <property type="entry name" value="RESPONSE_REGULATORY"/>
    <property type="match status" value="1"/>
</dbReference>
<dbReference type="SMART" id="SM00091">
    <property type="entry name" value="PAS"/>
    <property type="match status" value="2"/>
</dbReference>
<evidence type="ECO:0000256" key="7">
    <source>
        <dbReference type="ARBA" id="ARBA00022840"/>
    </source>
</evidence>
<keyword evidence="3 11" id="KW-0597">Phosphoprotein</keyword>
<dbReference type="InterPro" id="IPR036890">
    <property type="entry name" value="HATPase_C_sf"/>
</dbReference>
<comment type="catalytic activity">
    <reaction evidence="1">
        <text>ATP + protein L-histidine = ADP + protein N-phospho-L-histidine.</text>
        <dbReference type="EC" id="2.7.13.3"/>
    </reaction>
</comment>
<dbReference type="AlphaFoldDB" id="A0A8J2YR13"/>
<dbReference type="Gene3D" id="1.10.287.130">
    <property type="match status" value="1"/>
</dbReference>
<dbReference type="InterPro" id="IPR003594">
    <property type="entry name" value="HATPase_dom"/>
</dbReference>
<comment type="subunit">
    <text evidence="9">At low DSF concentrations, interacts with RpfF.</text>
</comment>
<feature type="domain" description="PAS" evidence="14">
    <location>
        <begin position="142"/>
        <end position="176"/>
    </location>
</feature>
<dbReference type="SMART" id="SM00448">
    <property type="entry name" value="REC"/>
    <property type="match status" value="1"/>
</dbReference>
<dbReference type="InterPro" id="IPR003661">
    <property type="entry name" value="HisK_dim/P_dom"/>
</dbReference>
<dbReference type="Pfam" id="PF00512">
    <property type="entry name" value="HisKA"/>
    <property type="match status" value="1"/>
</dbReference>
<dbReference type="SUPFAM" id="SSF55874">
    <property type="entry name" value="ATPase domain of HSP90 chaperone/DNA topoisomerase II/histidine kinase"/>
    <property type="match status" value="1"/>
</dbReference>
<keyword evidence="16" id="KW-1185">Reference proteome</keyword>
<dbReference type="RefSeq" id="WP_189043207.1">
    <property type="nucleotide sequence ID" value="NZ_BMJQ01000002.1"/>
</dbReference>
<dbReference type="SUPFAM" id="SSF47384">
    <property type="entry name" value="Homodimeric domain of signal transducing histidine kinase"/>
    <property type="match status" value="1"/>
</dbReference>
<evidence type="ECO:0000256" key="3">
    <source>
        <dbReference type="ARBA" id="ARBA00022553"/>
    </source>
</evidence>
<dbReference type="EMBL" id="BMJQ01000002">
    <property type="protein sequence ID" value="GGF06892.1"/>
    <property type="molecule type" value="Genomic_DNA"/>
</dbReference>
<feature type="domain" description="Response regulatory" evidence="13">
    <location>
        <begin position="530"/>
        <end position="658"/>
    </location>
</feature>
<dbReference type="PANTHER" id="PTHR45339">
    <property type="entry name" value="HYBRID SIGNAL TRANSDUCTION HISTIDINE KINASE J"/>
    <property type="match status" value="1"/>
</dbReference>
<dbReference type="InterPro" id="IPR001789">
    <property type="entry name" value="Sig_transdc_resp-reg_receiver"/>
</dbReference>
<dbReference type="CDD" id="cd00130">
    <property type="entry name" value="PAS"/>
    <property type="match status" value="1"/>
</dbReference>
<keyword evidence="5" id="KW-0547">Nucleotide-binding</keyword>
<keyword evidence="6" id="KW-0418">Kinase</keyword>